<comment type="caution">
    <text evidence="1">The sequence shown here is derived from an EMBL/GenBank/DDBJ whole genome shotgun (WGS) entry which is preliminary data.</text>
</comment>
<dbReference type="AlphaFoldDB" id="A0A5C5G6E6"/>
<dbReference type="InterPro" id="IPR013726">
    <property type="entry name" value="Mitofissin"/>
</dbReference>
<dbReference type="Proteomes" id="UP000311382">
    <property type="component" value="Unassembled WGS sequence"/>
</dbReference>
<keyword evidence="2" id="KW-1185">Reference proteome</keyword>
<gene>
    <name evidence="1" type="ORF">DMC30DRAFT_412943</name>
</gene>
<dbReference type="PANTHER" id="PTHR28075">
    <property type="entry name" value="CHROMOSOME 16, WHOLE GENOME SHOTGUN SEQUENCE"/>
    <property type="match status" value="1"/>
</dbReference>
<evidence type="ECO:0008006" key="3">
    <source>
        <dbReference type="Google" id="ProtNLM"/>
    </source>
</evidence>
<dbReference type="OrthoDB" id="16824at2759"/>
<dbReference type="STRING" id="5288.A0A5C5G6E6"/>
<dbReference type="PANTHER" id="PTHR28075:SF1">
    <property type="entry name" value="DUF1748-DOMAIN-CONTAINING PROTEIN"/>
    <property type="match status" value="1"/>
</dbReference>
<organism evidence="1 2">
    <name type="scientific">Rhodotorula diobovata</name>
    <dbReference type="NCBI Taxonomy" id="5288"/>
    <lineage>
        <taxon>Eukaryota</taxon>
        <taxon>Fungi</taxon>
        <taxon>Dikarya</taxon>
        <taxon>Basidiomycota</taxon>
        <taxon>Pucciniomycotina</taxon>
        <taxon>Microbotryomycetes</taxon>
        <taxon>Sporidiobolales</taxon>
        <taxon>Sporidiobolaceae</taxon>
        <taxon>Rhodotorula</taxon>
    </lineage>
</organism>
<accession>A0A5C5G6E6</accession>
<dbReference type="EMBL" id="SOZI01000001">
    <property type="protein sequence ID" value="TNY24703.1"/>
    <property type="molecule type" value="Genomic_DNA"/>
</dbReference>
<dbReference type="Pfam" id="PF08520">
    <property type="entry name" value="Mitofissin"/>
    <property type="match status" value="1"/>
</dbReference>
<proteinExistence type="predicted"/>
<evidence type="ECO:0000313" key="2">
    <source>
        <dbReference type="Proteomes" id="UP000311382"/>
    </source>
</evidence>
<name>A0A5C5G6E6_9BASI</name>
<reference evidence="1 2" key="1">
    <citation type="submission" date="2019-03" db="EMBL/GenBank/DDBJ databases">
        <title>Rhodosporidium diobovatum UCD-FST 08-225 genome sequencing, assembly, and annotation.</title>
        <authorList>
            <person name="Fakankun I.U."/>
            <person name="Fristensky B."/>
            <person name="Levin D.B."/>
        </authorList>
    </citation>
    <scope>NUCLEOTIDE SEQUENCE [LARGE SCALE GENOMIC DNA]</scope>
    <source>
        <strain evidence="1 2">UCD-FST 08-225</strain>
    </source>
</reference>
<dbReference type="GO" id="GO:0005737">
    <property type="term" value="C:cytoplasm"/>
    <property type="evidence" value="ECO:0007669"/>
    <property type="project" value="TreeGrafter"/>
</dbReference>
<evidence type="ECO:0000313" key="1">
    <source>
        <dbReference type="EMBL" id="TNY24703.1"/>
    </source>
</evidence>
<sequence>MLLVGRLTQLTHLAFDALLVAMVLAGVKRSTGLAPALAKIKNRDLRALASSYLELGEWAMDFSVVFMGRSSAFERRR</sequence>
<protein>
    <recommendedName>
        <fullName evidence="3">DUF1748-domain-containing protein</fullName>
    </recommendedName>
</protein>